<proteinExistence type="inferred from homology"/>
<feature type="domain" description="AB hydrolase-1" evidence="3">
    <location>
        <begin position="42"/>
        <end position="152"/>
    </location>
</feature>
<dbReference type="Pfam" id="PF00561">
    <property type="entry name" value="Abhydrolase_1"/>
    <property type="match status" value="1"/>
</dbReference>
<protein>
    <recommendedName>
        <fullName evidence="3">AB hydrolase-1 domain-containing protein</fullName>
    </recommendedName>
</protein>
<evidence type="ECO:0000313" key="5">
    <source>
        <dbReference type="Proteomes" id="UP000284706"/>
    </source>
</evidence>
<dbReference type="GO" id="GO:0006508">
    <property type="term" value="P:proteolysis"/>
    <property type="evidence" value="ECO:0007669"/>
    <property type="project" value="InterPro"/>
</dbReference>
<dbReference type="PRINTS" id="PR00793">
    <property type="entry name" value="PROAMNOPTASE"/>
</dbReference>
<keyword evidence="5" id="KW-1185">Reference proteome</keyword>
<gene>
    <name evidence="4" type="ORF">CVT26_003260</name>
</gene>
<dbReference type="InterPro" id="IPR050471">
    <property type="entry name" value="AB_hydrolase"/>
</dbReference>
<comment type="similarity">
    <text evidence="1">Belongs to the peptidase S33 family.</text>
</comment>
<keyword evidence="2" id="KW-0378">Hydrolase</keyword>
<dbReference type="SUPFAM" id="SSF53474">
    <property type="entry name" value="alpha/beta-Hydrolases"/>
    <property type="match status" value="1"/>
</dbReference>
<accession>A0A409Y525</accession>
<dbReference type="InterPro" id="IPR002410">
    <property type="entry name" value="Peptidase_S33"/>
</dbReference>
<evidence type="ECO:0000256" key="1">
    <source>
        <dbReference type="ARBA" id="ARBA00010088"/>
    </source>
</evidence>
<dbReference type="Proteomes" id="UP000284706">
    <property type="component" value="Unassembled WGS sequence"/>
</dbReference>
<dbReference type="OrthoDB" id="190201at2759"/>
<dbReference type="PANTHER" id="PTHR43433:SF5">
    <property type="entry name" value="AB HYDROLASE-1 DOMAIN-CONTAINING PROTEIN"/>
    <property type="match status" value="1"/>
</dbReference>
<reference evidence="4 5" key="1">
    <citation type="journal article" date="2018" name="Evol. Lett.">
        <title>Horizontal gene cluster transfer increased hallucinogenic mushroom diversity.</title>
        <authorList>
            <person name="Reynolds H.T."/>
            <person name="Vijayakumar V."/>
            <person name="Gluck-Thaler E."/>
            <person name="Korotkin H.B."/>
            <person name="Matheny P.B."/>
            <person name="Slot J.C."/>
        </authorList>
    </citation>
    <scope>NUCLEOTIDE SEQUENCE [LARGE SCALE GENOMIC DNA]</scope>
    <source>
        <strain evidence="4 5">SRW20</strain>
    </source>
</reference>
<evidence type="ECO:0000313" key="4">
    <source>
        <dbReference type="EMBL" id="PPQ98090.1"/>
    </source>
</evidence>
<comment type="caution">
    <text evidence="4">The sequence shown here is derived from an EMBL/GenBank/DDBJ whole genome shotgun (WGS) entry which is preliminary data.</text>
</comment>
<dbReference type="PANTHER" id="PTHR43433">
    <property type="entry name" value="HYDROLASE, ALPHA/BETA FOLD FAMILY PROTEIN"/>
    <property type="match status" value="1"/>
</dbReference>
<evidence type="ECO:0000259" key="3">
    <source>
        <dbReference type="Pfam" id="PF00561"/>
    </source>
</evidence>
<dbReference type="STRING" id="231916.A0A409Y525"/>
<dbReference type="EMBL" id="NHYE01001148">
    <property type="protein sequence ID" value="PPQ98090.1"/>
    <property type="molecule type" value="Genomic_DNA"/>
</dbReference>
<dbReference type="InParanoid" id="A0A409Y525"/>
<dbReference type="InterPro" id="IPR000073">
    <property type="entry name" value="AB_hydrolase_1"/>
</dbReference>
<name>A0A409Y525_9AGAR</name>
<dbReference type="InterPro" id="IPR029058">
    <property type="entry name" value="AB_hydrolase_fold"/>
</dbReference>
<dbReference type="GO" id="GO:0008233">
    <property type="term" value="F:peptidase activity"/>
    <property type="evidence" value="ECO:0007669"/>
    <property type="project" value="InterPro"/>
</dbReference>
<dbReference type="AlphaFoldDB" id="A0A409Y525"/>
<dbReference type="Gene3D" id="3.40.50.1820">
    <property type="entry name" value="alpha/beta hydrolase"/>
    <property type="match status" value="1"/>
</dbReference>
<organism evidence="4 5">
    <name type="scientific">Gymnopilus dilepis</name>
    <dbReference type="NCBI Taxonomy" id="231916"/>
    <lineage>
        <taxon>Eukaryota</taxon>
        <taxon>Fungi</taxon>
        <taxon>Dikarya</taxon>
        <taxon>Basidiomycota</taxon>
        <taxon>Agaricomycotina</taxon>
        <taxon>Agaricomycetes</taxon>
        <taxon>Agaricomycetidae</taxon>
        <taxon>Agaricales</taxon>
        <taxon>Agaricineae</taxon>
        <taxon>Hymenogastraceae</taxon>
        <taxon>Gymnopilus</taxon>
    </lineage>
</organism>
<sequence>MSSLGYELAPKREGLIPFTCGEGSYQTFYKIFGDLADKKHTPVVVIHGGPGMVHDYLLAFTDLYTKDSIPVVFYDQIGNGLSTHLPHKPSEFWTIDLFIDELVNLVNHLGIKDCFDIVGHSWGGMLACEFEVRRQPAGLRRLVLSNSAADMGLRRQSGAQLIQPFPEEVKEGLTLGFKDREKYCKALEIFYAVHCCRVHPFPLEFQYALDQTFGANGDPTVSSTECVQFLCLFDVLAG</sequence>
<evidence type="ECO:0000256" key="2">
    <source>
        <dbReference type="ARBA" id="ARBA00022801"/>
    </source>
</evidence>